<evidence type="ECO:0000256" key="5">
    <source>
        <dbReference type="ARBA" id="ARBA00022801"/>
    </source>
</evidence>
<dbReference type="AlphaFoldDB" id="A0A2K9NS52"/>
<dbReference type="OrthoDB" id="5287956at2"/>
<dbReference type="InterPro" id="IPR002195">
    <property type="entry name" value="Dihydroorotase_CS"/>
</dbReference>
<dbReference type="SUPFAM" id="SSF51556">
    <property type="entry name" value="Metallo-dependent hydrolases"/>
    <property type="match status" value="1"/>
</dbReference>
<proteinExistence type="inferred from homology"/>
<keyword evidence="7" id="KW-1185">Reference proteome</keyword>
<accession>A0A2K9NS52</accession>
<gene>
    <name evidence="6" type="ORF">C0V70_09570</name>
</gene>
<dbReference type="SUPFAM" id="SSF51338">
    <property type="entry name" value="Composite domain of metallo-dependent hydrolases"/>
    <property type="match status" value="1"/>
</dbReference>
<reference evidence="6 7" key="1">
    <citation type="submission" date="2018-01" db="EMBL/GenBank/DDBJ databases">
        <title>Complete genome sequence of Bacteriovorax stolpii DSM12778.</title>
        <authorList>
            <person name="Tang B."/>
            <person name="Chang J."/>
        </authorList>
    </citation>
    <scope>NUCLEOTIDE SEQUENCE [LARGE SCALE GENOMIC DNA]</scope>
    <source>
        <strain evidence="6 7">DSM 12778</strain>
    </source>
</reference>
<keyword evidence="5 6" id="KW-0378">Hydrolase</keyword>
<dbReference type="PROSITE" id="PS00483">
    <property type="entry name" value="DIHYDROOROTASE_2"/>
    <property type="match status" value="1"/>
</dbReference>
<dbReference type="GO" id="GO:0004038">
    <property type="term" value="F:allantoinase activity"/>
    <property type="evidence" value="ECO:0007669"/>
    <property type="project" value="TreeGrafter"/>
</dbReference>
<comment type="function">
    <text evidence="2">Catalyzes the reversible cyclization of carbamoyl aspartate to dihydroorotate.</text>
</comment>
<dbReference type="InterPro" id="IPR050138">
    <property type="entry name" value="DHOase/Allantoinase_Hydrolase"/>
</dbReference>
<evidence type="ECO:0000313" key="6">
    <source>
        <dbReference type="EMBL" id="AUN98349.1"/>
    </source>
</evidence>
<dbReference type="GO" id="GO:0046872">
    <property type="term" value="F:metal ion binding"/>
    <property type="evidence" value="ECO:0007669"/>
    <property type="project" value="UniProtKB-KW"/>
</dbReference>
<dbReference type="Proteomes" id="UP000235584">
    <property type="component" value="Chromosome"/>
</dbReference>
<dbReference type="GO" id="GO:0005737">
    <property type="term" value="C:cytoplasm"/>
    <property type="evidence" value="ECO:0007669"/>
    <property type="project" value="TreeGrafter"/>
</dbReference>
<dbReference type="KEGG" id="bsto:C0V70_09570"/>
<dbReference type="EMBL" id="CP025704">
    <property type="protein sequence ID" value="AUN98349.1"/>
    <property type="molecule type" value="Genomic_DNA"/>
</dbReference>
<sequence>MKTIQANCATSKKIARLDITFDETTGLITGVSEAKKTRAEVDYYYGDECLLFAGMGDIHIHAREDVSGKNTYKEDFHSTCCAALNGGVVHVADMPNNPIPPIDDESYLNKFKLTKKVDVPILLYAGIGPSTRPLTFTVPYKAYMGPSIGELFFKDNQSLDDVLVHYKNQHVSFHCEDPEILEAHKTEATHGERRPVSAELMATDIALKLIEKYNLKGKLCHYSAGEGLKAIIAAKKRGVNVTCEVTPQHLYYSMERLSKKSPLEQTFFQMNPPIRGESDREALINAVKEGHIDYLATDHAPHSEEEKIKGTSGLPGLDTFGPFVTWLILDQKIDPKTIAQIASEGPGIFFNQFLSSLNNRSDIFKKWGNGFGFLEVGFSASFTVLDLKSPMKVEKKDLKTKAQWSPFLGETFPGSVKSVYLCGKKM</sequence>
<comment type="similarity">
    <text evidence="3">Belongs to the metallo-dependent hydrolases superfamily. DHOase family. Class I DHOase subfamily.</text>
</comment>
<dbReference type="PANTHER" id="PTHR43668:SF4">
    <property type="entry name" value="ALLANTOINASE"/>
    <property type="match status" value="1"/>
</dbReference>
<name>A0A2K9NS52_BACTC</name>
<dbReference type="GO" id="GO:0006145">
    <property type="term" value="P:purine nucleobase catabolic process"/>
    <property type="evidence" value="ECO:0007669"/>
    <property type="project" value="TreeGrafter"/>
</dbReference>
<organism evidence="6 7">
    <name type="scientific">Bacteriovorax stolpii</name>
    <name type="common">Bdellovibrio stolpii</name>
    <dbReference type="NCBI Taxonomy" id="960"/>
    <lineage>
        <taxon>Bacteria</taxon>
        <taxon>Pseudomonadati</taxon>
        <taxon>Bdellovibrionota</taxon>
        <taxon>Bacteriovoracia</taxon>
        <taxon>Bacteriovoracales</taxon>
        <taxon>Bacteriovoracaceae</taxon>
        <taxon>Bacteriovorax</taxon>
    </lineage>
</organism>
<evidence type="ECO:0000256" key="2">
    <source>
        <dbReference type="ARBA" id="ARBA00002368"/>
    </source>
</evidence>
<protein>
    <submittedName>
        <fullName evidence="6">Amidohydrolase</fullName>
    </submittedName>
</protein>
<keyword evidence="4" id="KW-0479">Metal-binding</keyword>
<dbReference type="Gene3D" id="3.20.20.140">
    <property type="entry name" value="Metal-dependent hydrolases"/>
    <property type="match status" value="1"/>
</dbReference>
<evidence type="ECO:0000256" key="3">
    <source>
        <dbReference type="ARBA" id="ARBA00010286"/>
    </source>
</evidence>
<comment type="cofactor">
    <cofactor evidence="1">
        <name>Zn(2+)</name>
        <dbReference type="ChEBI" id="CHEBI:29105"/>
    </cofactor>
</comment>
<dbReference type="InterPro" id="IPR032466">
    <property type="entry name" value="Metal_Hydrolase"/>
</dbReference>
<dbReference type="InterPro" id="IPR011059">
    <property type="entry name" value="Metal-dep_hydrolase_composite"/>
</dbReference>
<dbReference type="PANTHER" id="PTHR43668">
    <property type="entry name" value="ALLANTOINASE"/>
    <property type="match status" value="1"/>
</dbReference>
<evidence type="ECO:0000313" key="7">
    <source>
        <dbReference type="Proteomes" id="UP000235584"/>
    </source>
</evidence>
<evidence type="ECO:0000256" key="1">
    <source>
        <dbReference type="ARBA" id="ARBA00001947"/>
    </source>
</evidence>
<dbReference type="RefSeq" id="WP_102243640.1">
    <property type="nucleotide sequence ID" value="NZ_CP025704.1"/>
</dbReference>
<evidence type="ECO:0000256" key="4">
    <source>
        <dbReference type="ARBA" id="ARBA00022723"/>
    </source>
</evidence>